<proteinExistence type="inferred from homology"/>
<dbReference type="EMBL" id="QPJL01000005">
    <property type="protein sequence ID" value="RCW85811.1"/>
    <property type="molecule type" value="Genomic_DNA"/>
</dbReference>
<feature type="transmembrane region" description="Helical" evidence="14">
    <location>
        <begin position="57"/>
        <end position="90"/>
    </location>
</feature>
<evidence type="ECO:0000256" key="11">
    <source>
        <dbReference type="ARBA" id="ARBA00023136"/>
    </source>
</evidence>
<evidence type="ECO:0000256" key="5">
    <source>
        <dbReference type="ARBA" id="ARBA00022475"/>
    </source>
</evidence>
<evidence type="ECO:0000256" key="13">
    <source>
        <dbReference type="RuleBase" id="RU003943"/>
    </source>
</evidence>
<feature type="transmembrane region" description="Helical" evidence="14">
    <location>
        <begin position="102"/>
        <end position="123"/>
    </location>
</feature>
<gene>
    <name evidence="15" type="ORF">DFP89_10577</name>
</gene>
<feature type="transmembrane region" description="Helical" evidence="14">
    <location>
        <begin position="182"/>
        <end position="200"/>
    </location>
</feature>
<dbReference type="PANTHER" id="PTHR30477">
    <property type="entry name" value="ABC-TRANSPORTER METAL-BINDING PROTEIN"/>
    <property type="match status" value="1"/>
</dbReference>
<feature type="transmembrane region" description="Helical" evidence="14">
    <location>
        <begin position="143"/>
        <end position="161"/>
    </location>
</feature>
<comment type="subcellular location">
    <subcellularLocation>
        <location evidence="2 13">Cell membrane</location>
        <topology evidence="2 13">Multi-pass membrane protein</topology>
    </subcellularLocation>
</comment>
<keyword evidence="9 14" id="KW-1133">Transmembrane helix</keyword>
<comment type="similarity">
    <text evidence="3 13">Belongs to the ABC-3 integral membrane protein family.</text>
</comment>
<evidence type="ECO:0000256" key="2">
    <source>
        <dbReference type="ARBA" id="ARBA00004651"/>
    </source>
</evidence>
<comment type="function">
    <text evidence="1">Involved in the high-affinity zinc uptake transport system.</text>
</comment>
<feature type="transmembrane region" description="Helical" evidence="14">
    <location>
        <begin position="230"/>
        <end position="251"/>
    </location>
</feature>
<feature type="transmembrane region" description="Helical" evidence="14">
    <location>
        <begin position="21"/>
        <end position="45"/>
    </location>
</feature>
<evidence type="ECO:0000256" key="7">
    <source>
        <dbReference type="ARBA" id="ARBA00022833"/>
    </source>
</evidence>
<evidence type="ECO:0000256" key="12">
    <source>
        <dbReference type="ARBA" id="ARBA00040080"/>
    </source>
</evidence>
<sequence length="276" mass="28555">MSTAPIVRMNIITGTIMLDDFLIRAILAGLGLVLATGALGCFVVWRRMAYFGDSTAHAAILGVALSLAFSMPIYLGTLGIALGMALAVAYLTARGQPMDTVLGVLAHSALALGLVAASFVPSMRTGLDAYLFGDILAVTRTDLIWIWGGAAVIAGLLIWRWQRLVTASVNEELAMAAGIDPARERLILSLALALVVAIAIRLVGALLISAMLIVPAATARGFAQTPEQMAGSATLIGAVAVLGGLSASLWLDSPAGPSIVAVSAVIYAVSLVVYRR</sequence>
<dbReference type="Proteomes" id="UP000253345">
    <property type="component" value="Unassembled WGS sequence"/>
</dbReference>
<evidence type="ECO:0000256" key="6">
    <source>
        <dbReference type="ARBA" id="ARBA00022692"/>
    </source>
</evidence>
<reference evidence="15 16" key="1">
    <citation type="submission" date="2018-07" db="EMBL/GenBank/DDBJ databases">
        <title>Genomic Encyclopedia of Type Strains, Phase III (KMG-III): the genomes of soil and plant-associated and newly described type strains.</title>
        <authorList>
            <person name="Whitman W."/>
        </authorList>
    </citation>
    <scope>NUCLEOTIDE SEQUENCE [LARGE SCALE GENOMIC DNA]</scope>
    <source>
        <strain evidence="15 16">CECT 8525</strain>
    </source>
</reference>
<keyword evidence="4 13" id="KW-0813">Transport</keyword>
<evidence type="ECO:0000256" key="14">
    <source>
        <dbReference type="SAM" id="Phobius"/>
    </source>
</evidence>
<evidence type="ECO:0000256" key="10">
    <source>
        <dbReference type="ARBA" id="ARBA00023065"/>
    </source>
</evidence>
<feature type="transmembrane region" description="Helical" evidence="14">
    <location>
        <begin position="257"/>
        <end position="274"/>
    </location>
</feature>
<evidence type="ECO:0000256" key="9">
    <source>
        <dbReference type="ARBA" id="ARBA00022989"/>
    </source>
</evidence>
<comment type="caution">
    <text evidence="15">The sequence shown here is derived from an EMBL/GenBank/DDBJ whole genome shotgun (WGS) entry which is preliminary data.</text>
</comment>
<dbReference type="GO" id="GO:0043190">
    <property type="term" value="C:ATP-binding cassette (ABC) transporter complex"/>
    <property type="evidence" value="ECO:0007669"/>
    <property type="project" value="InterPro"/>
</dbReference>
<dbReference type="Gene3D" id="1.10.3470.10">
    <property type="entry name" value="ABC transporter involved in vitamin B12 uptake, BtuC"/>
    <property type="match status" value="1"/>
</dbReference>
<evidence type="ECO:0000256" key="3">
    <source>
        <dbReference type="ARBA" id="ARBA00008034"/>
    </source>
</evidence>
<evidence type="ECO:0000256" key="8">
    <source>
        <dbReference type="ARBA" id="ARBA00022906"/>
    </source>
</evidence>
<keyword evidence="8" id="KW-0864">Zinc transport</keyword>
<evidence type="ECO:0000313" key="16">
    <source>
        <dbReference type="Proteomes" id="UP000253345"/>
    </source>
</evidence>
<keyword evidence="16" id="KW-1185">Reference proteome</keyword>
<dbReference type="GO" id="GO:0055085">
    <property type="term" value="P:transmembrane transport"/>
    <property type="evidence" value="ECO:0007669"/>
    <property type="project" value="InterPro"/>
</dbReference>
<dbReference type="AlphaFoldDB" id="A0A368Z057"/>
<keyword evidence="11 14" id="KW-0472">Membrane</keyword>
<organism evidence="15 16">
    <name type="scientific">Paracoccus lutimaris</name>
    <dbReference type="NCBI Taxonomy" id="1490030"/>
    <lineage>
        <taxon>Bacteria</taxon>
        <taxon>Pseudomonadati</taxon>
        <taxon>Pseudomonadota</taxon>
        <taxon>Alphaproteobacteria</taxon>
        <taxon>Rhodobacterales</taxon>
        <taxon>Paracoccaceae</taxon>
        <taxon>Paracoccus</taxon>
    </lineage>
</organism>
<protein>
    <recommendedName>
        <fullName evidence="12">High-affinity zinc uptake system membrane protein ZnuB</fullName>
    </recommendedName>
</protein>
<dbReference type="PANTHER" id="PTHR30477:SF23">
    <property type="entry name" value="HIGH-AFFINITY ZINC UPTAKE SYSTEM MEMBRANE PROTEIN ZNUB"/>
    <property type="match status" value="1"/>
</dbReference>
<dbReference type="Pfam" id="PF00950">
    <property type="entry name" value="ABC-3"/>
    <property type="match status" value="1"/>
</dbReference>
<keyword evidence="5" id="KW-1003">Cell membrane</keyword>
<dbReference type="GO" id="GO:0010043">
    <property type="term" value="P:response to zinc ion"/>
    <property type="evidence" value="ECO:0007669"/>
    <property type="project" value="TreeGrafter"/>
</dbReference>
<evidence type="ECO:0000256" key="1">
    <source>
        <dbReference type="ARBA" id="ARBA00002313"/>
    </source>
</evidence>
<dbReference type="CDD" id="cd06550">
    <property type="entry name" value="TM_ABC_iron-siderophores_like"/>
    <property type="match status" value="1"/>
</dbReference>
<dbReference type="InterPro" id="IPR001626">
    <property type="entry name" value="ABC_TroCD"/>
</dbReference>
<dbReference type="InterPro" id="IPR037294">
    <property type="entry name" value="ABC_BtuC-like"/>
</dbReference>
<evidence type="ECO:0000313" key="15">
    <source>
        <dbReference type="EMBL" id="RCW85811.1"/>
    </source>
</evidence>
<keyword evidence="7" id="KW-0862">Zinc</keyword>
<evidence type="ECO:0000256" key="4">
    <source>
        <dbReference type="ARBA" id="ARBA00022448"/>
    </source>
</evidence>
<accession>A0A368Z057</accession>
<dbReference type="SUPFAM" id="SSF81345">
    <property type="entry name" value="ABC transporter involved in vitamin B12 uptake, BtuC"/>
    <property type="match status" value="1"/>
</dbReference>
<dbReference type="GO" id="GO:0006829">
    <property type="term" value="P:zinc ion transport"/>
    <property type="evidence" value="ECO:0007669"/>
    <property type="project" value="UniProtKB-KW"/>
</dbReference>
<keyword evidence="6 13" id="KW-0812">Transmembrane</keyword>
<name>A0A368Z057_9RHOB</name>
<keyword evidence="10" id="KW-0406">Ion transport</keyword>